<evidence type="ECO:0000313" key="2">
    <source>
        <dbReference type="Proteomes" id="UP000002117"/>
    </source>
</evidence>
<proteinExistence type="predicted"/>
<evidence type="ECO:0000313" key="1">
    <source>
        <dbReference type="EMBL" id="AAV35869.1"/>
    </source>
</evidence>
<reference evidence="1 2" key="1">
    <citation type="journal article" date="2004" name="J. Bacteriol.">
        <title>Lactobacillus plantarum bacteriophage LP65: a new member of the SPO1-like genus of the family Myoviridae.</title>
        <authorList>
            <person name="Chibani-Chennoufi S."/>
            <person name="Dillmann M.L."/>
            <person name="Marvin-Guy L."/>
            <person name="Rami-Shojaei S."/>
            <person name="Brussow H."/>
        </authorList>
    </citation>
    <scope>NUCLEOTIDE SEQUENCE</scope>
</reference>
<sequence length="342" mass="38617">MLAGVKASDIYNVFVYDNPKDAIIAKEYLKDLSKAGINIITFHSELLALTREYGIYPATVKPFGFMKLLSSNSSLEKSTIMQLDTDVVFLDSISGFNNLEHQVVGSKTNFYQSLGLIKIQDEDGYEKFVKDLSRITGVPSEELERLDESACGAQVIIGNPYADLYKEITENCYKIKKAMEDDVPKAQSWLAEMFASYYAYYKHGYNPKYVNGLGFSWSSDPLTELNKWDILHDSGVSKESAAKNSLFYKNNYIKGNYPNNSNLDIGSFKINSLGTAYAVLVDNMDDYTNMAIKARESTDISTREYIIERLSKSKTSKSPEKFNNYIELAFKEFPTSLSILKV</sequence>
<dbReference type="KEGG" id="vg:3197409"/>
<organism evidence="1 2">
    <name type="scientific">Lactobacillus phage LP65</name>
    <dbReference type="NCBI Taxonomy" id="2892344"/>
    <lineage>
        <taxon>Viruses</taxon>
        <taxon>Duplodnaviria</taxon>
        <taxon>Heunggongvirae</taxon>
        <taxon>Uroviricota</taxon>
        <taxon>Caudoviricetes</taxon>
        <taxon>Herelleviridae</taxon>
        <taxon>Salchichonvirus</taxon>
        <taxon>Salchichonvirus LP65</taxon>
    </lineage>
</organism>
<accession>Q5ULR5</accession>
<dbReference type="Proteomes" id="UP000002117">
    <property type="component" value="Segment"/>
</dbReference>
<dbReference type="RefSeq" id="YP_164684.1">
    <property type="nucleotide sequence ID" value="NC_006565.1"/>
</dbReference>
<keyword evidence="2" id="KW-1185">Reference proteome</keyword>
<name>Q5ULR5_9CAUD</name>
<gene>
    <name evidence="1" type="ORF">orf49</name>
</gene>
<protein>
    <submittedName>
        <fullName evidence="1">Orf49</fullName>
    </submittedName>
</protein>
<dbReference type="EMBL" id="AY682195">
    <property type="protein sequence ID" value="AAV35869.1"/>
    <property type="molecule type" value="Genomic_DNA"/>
</dbReference>